<protein>
    <submittedName>
        <fullName evidence="1">Uncharacterized protein</fullName>
    </submittedName>
</protein>
<dbReference type="EMBL" id="CP054563">
    <property type="protein sequence ID" value="QKQ33734.1"/>
    <property type="molecule type" value="Genomic_DNA"/>
</dbReference>
<gene>
    <name evidence="1" type="ORF">HPE44_03745</name>
</gene>
<sequence length="62" mass="6567">MLEKHLLTFKSVSEAGMSSTEKINTGVTSTTDAVVFPLLASTNLNAAGEKKFAQSGGNLYLF</sequence>
<dbReference type="AlphaFoldDB" id="A0A6N0IG58"/>
<reference evidence="1" key="1">
    <citation type="submission" date="2020-05" db="EMBL/GenBank/DDBJ databases">
        <title>Title: F plasmids are the major carriers of antibiotic resistance genes in human-associated commensal E. coli.</title>
        <authorList>
            <person name="Stephens C."/>
            <person name="Arismendi T."/>
            <person name="Wright M."/>
            <person name="Hartman A."/>
            <person name="Gonzalez A."/>
            <person name="Gill M."/>
            <person name="Pandori M."/>
            <person name="Hess D."/>
        </authorList>
    </citation>
    <scope>NUCLEOTIDE SEQUENCE</scope>
    <source>
        <strain evidence="1">SCU-478</strain>
    </source>
</reference>
<evidence type="ECO:0000313" key="1">
    <source>
        <dbReference type="EMBL" id="QKQ33734.1"/>
    </source>
</evidence>
<organism evidence="1">
    <name type="scientific">Escherichia coli</name>
    <dbReference type="NCBI Taxonomy" id="562"/>
    <lineage>
        <taxon>Bacteria</taxon>
        <taxon>Pseudomonadati</taxon>
        <taxon>Pseudomonadota</taxon>
        <taxon>Gammaproteobacteria</taxon>
        <taxon>Enterobacterales</taxon>
        <taxon>Enterobacteriaceae</taxon>
        <taxon>Escherichia</taxon>
    </lineage>
</organism>
<accession>A0A6N0IG58</accession>
<name>A0A6N0IG58_ECOLX</name>
<proteinExistence type="predicted"/>